<organism evidence="10 11">
    <name type="scientific">Grifola frondosa</name>
    <name type="common">Maitake</name>
    <name type="synonym">Polyporus frondosus</name>
    <dbReference type="NCBI Taxonomy" id="5627"/>
    <lineage>
        <taxon>Eukaryota</taxon>
        <taxon>Fungi</taxon>
        <taxon>Dikarya</taxon>
        <taxon>Basidiomycota</taxon>
        <taxon>Agaricomycotina</taxon>
        <taxon>Agaricomycetes</taxon>
        <taxon>Polyporales</taxon>
        <taxon>Grifolaceae</taxon>
        <taxon>Grifola</taxon>
    </lineage>
</organism>
<sequence length="347" mass="37943">MYSPSPSQQTYAGFSPQSTLAGPSLSQSTYPGLSSQSTVPGLSSTQIKSDDDESAPLSMSEILLDPLDQLQALAQVLFQSLGPPQTRPPPPPSISALLSVDAQLASAIQLTRTHQVRQRKIEQLKDEVLELDRRWREIVSELEEGRRELDEIYQNGNKELWPDMHRSRTEPRAGGTAYKDSLAMKQAFLFIVCALQRSLSRLLSLGTAVLLFTAEVSDILSDTAACLQPISAAIPYPELLAYAQSLSAFTSAPPNMPDLAPGQPPPPLFFPPFPNEEKMRRGHISQEASLGLLGETHSVGKPPTVSPVRSVELPPHLAGPGANPYRPDLRHPQQQIFDFDLDLNPDL</sequence>
<dbReference type="OrthoDB" id="1929813at2759"/>
<evidence type="ECO:0000256" key="6">
    <source>
        <dbReference type="ARBA" id="ARBA00023242"/>
    </source>
</evidence>
<dbReference type="PANTHER" id="PTHR13208">
    <property type="entry name" value="MEDIATOR OF RNA POLYMERASE II TRANSCRIPTION SUBUNIT 4"/>
    <property type="match status" value="1"/>
</dbReference>
<comment type="subunit">
    <text evidence="8">Component of the Mediator complex.</text>
</comment>
<proteinExistence type="inferred from homology"/>
<evidence type="ECO:0000256" key="9">
    <source>
        <dbReference type="SAM" id="MobiDB-lite"/>
    </source>
</evidence>
<keyword evidence="5 8" id="KW-0804">Transcription</keyword>
<evidence type="ECO:0000313" key="10">
    <source>
        <dbReference type="EMBL" id="OBZ73879.1"/>
    </source>
</evidence>
<comment type="function">
    <text evidence="8">Component of the Mediator complex, a coactivator involved in the regulated transcription of nearly all RNA polymerase II-dependent genes. Mediator functions as a bridge to convey information from gene-specific regulatory proteins to the basal RNA polymerase II transcription machinery. Mediator is recruited to promoters by direct interactions with regulatory proteins and serves as a scaffold for the assembly of a functional preinitiation complex with RNA polymerase II and the general transcription factors.</text>
</comment>
<comment type="similarity">
    <text evidence="2 8">Belongs to the Mediator complex subunit 4 family.</text>
</comment>
<keyword evidence="8" id="KW-0010">Activator</keyword>
<dbReference type="PANTHER" id="PTHR13208:SF2">
    <property type="entry name" value="MEDIATOR OF RNA POLYMERASE II TRANSCRIPTION SUBUNIT 4"/>
    <property type="match status" value="1"/>
</dbReference>
<evidence type="ECO:0000256" key="4">
    <source>
        <dbReference type="ARBA" id="ARBA00023015"/>
    </source>
</evidence>
<keyword evidence="4 8" id="KW-0805">Transcription regulation</keyword>
<protein>
    <recommendedName>
        <fullName evidence="3 8">Mediator of RNA polymerase II transcription subunit 4</fullName>
    </recommendedName>
    <alternativeName>
        <fullName evidence="7 8">Mediator complex subunit 4</fullName>
    </alternativeName>
</protein>
<keyword evidence="11" id="KW-1185">Reference proteome</keyword>
<reference evidence="10 11" key="1">
    <citation type="submission" date="2016-03" db="EMBL/GenBank/DDBJ databases">
        <title>Whole genome sequencing of Grifola frondosa 9006-11.</title>
        <authorList>
            <person name="Min B."/>
            <person name="Park H."/>
            <person name="Kim J.-G."/>
            <person name="Cho H."/>
            <person name="Oh Y.-L."/>
            <person name="Kong W.-S."/>
            <person name="Choi I.-G."/>
        </authorList>
    </citation>
    <scope>NUCLEOTIDE SEQUENCE [LARGE SCALE GENOMIC DNA]</scope>
    <source>
        <strain evidence="10 11">9006-11</strain>
    </source>
</reference>
<name>A0A1C7MBU8_GRIFR</name>
<evidence type="ECO:0000256" key="7">
    <source>
        <dbReference type="ARBA" id="ARBA00031257"/>
    </source>
</evidence>
<dbReference type="InterPro" id="IPR019258">
    <property type="entry name" value="Mediator_Med4"/>
</dbReference>
<comment type="subcellular location">
    <subcellularLocation>
        <location evidence="1 8">Nucleus</location>
    </subcellularLocation>
</comment>
<evidence type="ECO:0000313" key="11">
    <source>
        <dbReference type="Proteomes" id="UP000092993"/>
    </source>
</evidence>
<evidence type="ECO:0000256" key="3">
    <source>
        <dbReference type="ARBA" id="ARBA00020629"/>
    </source>
</evidence>
<evidence type="ECO:0000256" key="1">
    <source>
        <dbReference type="ARBA" id="ARBA00004123"/>
    </source>
</evidence>
<dbReference type="STRING" id="5627.A0A1C7MBU8"/>
<gene>
    <name evidence="8" type="primary">MED4</name>
    <name evidence="10" type="ORF">A0H81_06378</name>
</gene>
<dbReference type="EMBL" id="LUGG01000006">
    <property type="protein sequence ID" value="OBZ73879.1"/>
    <property type="molecule type" value="Genomic_DNA"/>
</dbReference>
<keyword evidence="6 8" id="KW-0539">Nucleus</keyword>
<accession>A0A1C7MBU8</accession>
<evidence type="ECO:0000256" key="8">
    <source>
        <dbReference type="RuleBase" id="RU364141"/>
    </source>
</evidence>
<dbReference type="AlphaFoldDB" id="A0A1C7MBU8"/>
<dbReference type="GO" id="GO:0070847">
    <property type="term" value="C:core mediator complex"/>
    <property type="evidence" value="ECO:0007669"/>
    <property type="project" value="TreeGrafter"/>
</dbReference>
<evidence type="ECO:0000256" key="5">
    <source>
        <dbReference type="ARBA" id="ARBA00023163"/>
    </source>
</evidence>
<dbReference type="Pfam" id="PF10018">
    <property type="entry name" value="Med4"/>
    <property type="match status" value="1"/>
</dbReference>
<dbReference type="GO" id="GO:0016592">
    <property type="term" value="C:mediator complex"/>
    <property type="evidence" value="ECO:0007669"/>
    <property type="project" value="InterPro"/>
</dbReference>
<dbReference type="Proteomes" id="UP000092993">
    <property type="component" value="Unassembled WGS sequence"/>
</dbReference>
<feature type="compositionally biased region" description="Polar residues" evidence="9">
    <location>
        <begin position="1"/>
        <end position="47"/>
    </location>
</feature>
<evidence type="ECO:0000256" key="2">
    <source>
        <dbReference type="ARBA" id="ARBA00009626"/>
    </source>
</evidence>
<feature type="region of interest" description="Disordered" evidence="9">
    <location>
        <begin position="1"/>
        <end position="56"/>
    </location>
</feature>
<comment type="caution">
    <text evidence="10">The sequence shown here is derived from an EMBL/GenBank/DDBJ whole genome shotgun (WGS) entry which is preliminary data.</text>
</comment>
<dbReference type="GO" id="GO:0003712">
    <property type="term" value="F:transcription coregulator activity"/>
    <property type="evidence" value="ECO:0007669"/>
    <property type="project" value="InterPro"/>
</dbReference>
<dbReference type="GO" id="GO:0006357">
    <property type="term" value="P:regulation of transcription by RNA polymerase II"/>
    <property type="evidence" value="ECO:0007669"/>
    <property type="project" value="InterPro"/>
</dbReference>